<gene>
    <name evidence="2" type="ORF">HB13667_05850</name>
</gene>
<dbReference type="RefSeq" id="WP_054572241.1">
    <property type="nucleotide sequence ID" value="NZ_LKKS01000033.1"/>
</dbReference>
<reference evidence="2 3" key="1">
    <citation type="submission" date="2015-10" db="EMBL/GenBank/DDBJ databases">
        <title>Pseudomonas putida clinical strains.</title>
        <authorList>
            <person name="Molina L."/>
            <person name="Udaondo Z."/>
        </authorList>
    </citation>
    <scope>NUCLEOTIDE SEQUENCE [LARGE SCALE GENOMIC DNA]</scope>
    <source>
        <strain evidence="2 3">HB13667</strain>
    </source>
</reference>
<dbReference type="EMBL" id="LKKS01000033">
    <property type="protein sequence ID" value="KPM67567.1"/>
    <property type="molecule type" value="Genomic_DNA"/>
</dbReference>
<accession>A0A0P7DPN1</accession>
<protein>
    <submittedName>
        <fullName evidence="2">Uncharacterized protein</fullName>
    </submittedName>
</protein>
<sequence>MRPTAVVWLCLTAAAFAFLIGVVLTIYATNHRVTQADDQHPPPPAGDQFDEGPVLARLPAAHLAPVRFIF</sequence>
<dbReference type="Proteomes" id="UP000050437">
    <property type="component" value="Unassembled WGS sequence"/>
</dbReference>
<evidence type="ECO:0000313" key="2">
    <source>
        <dbReference type="EMBL" id="KPM67567.1"/>
    </source>
</evidence>
<keyword evidence="1" id="KW-0812">Transmembrane</keyword>
<comment type="caution">
    <text evidence="2">The sequence shown here is derived from an EMBL/GenBank/DDBJ whole genome shotgun (WGS) entry which is preliminary data.</text>
</comment>
<organism evidence="2 3">
    <name type="scientific">Pseudomonas putida</name>
    <name type="common">Arthrobacter siderocapsulatus</name>
    <dbReference type="NCBI Taxonomy" id="303"/>
    <lineage>
        <taxon>Bacteria</taxon>
        <taxon>Pseudomonadati</taxon>
        <taxon>Pseudomonadota</taxon>
        <taxon>Gammaproteobacteria</taxon>
        <taxon>Pseudomonadales</taxon>
        <taxon>Pseudomonadaceae</taxon>
        <taxon>Pseudomonas</taxon>
    </lineage>
</organism>
<dbReference type="AlphaFoldDB" id="A0A0P7DPN1"/>
<keyword evidence="1" id="KW-1133">Transmembrane helix</keyword>
<evidence type="ECO:0000313" key="3">
    <source>
        <dbReference type="Proteomes" id="UP000050437"/>
    </source>
</evidence>
<name>A0A0P7DPN1_PSEPU</name>
<proteinExistence type="predicted"/>
<evidence type="ECO:0000256" key="1">
    <source>
        <dbReference type="SAM" id="Phobius"/>
    </source>
</evidence>
<keyword evidence="1" id="KW-0472">Membrane</keyword>
<feature type="transmembrane region" description="Helical" evidence="1">
    <location>
        <begin position="6"/>
        <end position="27"/>
    </location>
</feature>